<dbReference type="SMART" id="SM00832">
    <property type="entry name" value="C8"/>
    <property type="match status" value="1"/>
</dbReference>
<evidence type="ECO:0008006" key="11">
    <source>
        <dbReference type="Google" id="ProtNLM"/>
    </source>
</evidence>
<name>U4U441_DENPD</name>
<reference evidence="9 10" key="1">
    <citation type="journal article" date="2013" name="Genome Biol.">
        <title>Draft genome of the mountain pine beetle, Dendroctonus ponderosae Hopkins, a major forest pest.</title>
        <authorList>
            <person name="Keeling C.I."/>
            <person name="Yuen M.M."/>
            <person name="Liao N.Y."/>
            <person name="Docking T.R."/>
            <person name="Chan S.K."/>
            <person name="Taylor G.A."/>
            <person name="Palmquist D.L."/>
            <person name="Jackman S.D."/>
            <person name="Nguyen A."/>
            <person name="Li M."/>
            <person name="Henderson H."/>
            <person name="Janes J.K."/>
            <person name="Zhao Y."/>
            <person name="Pandoh P."/>
            <person name="Moore R."/>
            <person name="Sperling F.A."/>
            <person name="Huber D.P."/>
            <person name="Birol I."/>
            <person name="Jones S.J."/>
            <person name="Bohlmann J."/>
        </authorList>
    </citation>
    <scope>NUCLEOTIDE SEQUENCE</scope>
</reference>
<dbReference type="Pfam" id="PF08742">
    <property type="entry name" value="C8"/>
    <property type="match status" value="1"/>
</dbReference>
<feature type="domain" description="EGF-like" evidence="7">
    <location>
        <begin position="295"/>
        <end position="326"/>
    </location>
</feature>
<dbReference type="InterPro" id="IPR001846">
    <property type="entry name" value="VWF_type-D"/>
</dbReference>
<dbReference type="Pfam" id="PF23244">
    <property type="entry name" value="VWF"/>
    <property type="match status" value="1"/>
</dbReference>
<dbReference type="SMART" id="SM00215">
    <property type="entry name" value="VWC_out"/>
    <property type="match status" value="1"/>
</dbReference>
<feature type="disulfide bond" evidence="4">
    <location>
        <begin position="202"/>
        <end position="212"/>
    </location>
</feature>
<dbReference type="OrthoDB" id="6262482at2759"/>
<dbReference type="PROSITE" id="PS00022">
    <property type="entry name" value="EGF_1"/>
    <property type="match status" value="2"/>
</dbReference>
<dbReference type="Pfam" id="PF00094">
    <property type="entry name" value="VWD"/>
    <property type="match status" value="2"/>
</dbReference>
<evidence type="ECO:0000256" key="5">
    <source>
        <dbReference type="SAM" id="MobiDB-lite"/>
    </source>
</evidence>
<feature type="domain" description="VWFD" evidence="8">
    <location>
        <begin position="485"/>
        <end position="665"/>
    </location>
</feature>
<sequence length="1080" mass="117800">MGVLSFCALALLAFSIQVHHTRGQSYIPQFLKSKYTSLDTTGNAAGAKPESYTGYGGQSYVEEGHSFGESASIPVSEAHSYLSGGSYGGGGGGFANGGYGGSFSASGSLSGDSHGALKTKTKTKTKTKSKTGKYSGGCGSAPPSPMNAGMRCSSYGGCRADCIPEYQFPNGKTQLSIVCQNGNWKVADEPSWATVPSCQPICLPECINNGICLAPNQCQCPENFGGPQCQFENKPCLNLPVLPRNSKRSCRAKQCTIECLPGHQFPDGSSIATLICNNGFWLPGKAQWAAIPDCKATCVPPCLNGGSCLSYNVCQCPQDFRGPQCQYSASVCSAKNMQFNGGYNCSGDMDSFSCAIFCPEGIAFEFVPEAKYTCFYSTGQFFPSPQPQCIFPEHSEVISHGSSSQEFHSGEMYHIGGQSRQQNSFTRLDNPEEEFEIFRHKSFRHNVEHQTPETIINQVDQLMVVPTSGYEAMENNFVDLVPKPGSCYAWGGSHYKTFDGKIYSFESRCSHVLLKDAIDNTFSVLIRNHPDCFKGVDPSKCHKVIKVFVQGKEYFLKRSEQGLPIFASAKKILPIPGHLPGLRVNIAGNFVVLSMDSMGLVLKWDGKQLLHVEVQESLWNRTEGLCGKIDGDKRNDLLTKEGHLSKSIATLASSWQVDDLEDPCNDTPREEHACSGYLEQEAADFCGKILSDPRFAACLKSMDLTALLDSCKWDYCSCKDSDKSTCTCETLEVYVKDCSHKGVKTIVQWRDEKTCPMKCTGGKVYMPCGPKNGQPMCGTVSMLPEDDDSCNEGCYCPEGTVLHENRCITKEQCPCKLRGKKFDPGASIPKDCNTCTCSNGQWDCTQVFCGARCAAVGDPHYVTFDGKAYDFMGQCSYYLVKTDELSIKAENIACAGSISQAMNFPASVSAGLPSCTKTVTIRISGQVIKLKQNHDVVVNGADVTKIPYNVSGSIIRAVSSIFLQVELPNGIEVWWDGVSRAYIDLPASFKGKTRGLCGTFNNNQKDDFVTPENDVEQSVIPFANKWKTLEKCNDVPDVLSAHPCDVNLHHKPTAERHCAKIKSDLFKACHCLRHGVFQKG</sequence>
<evidence type="ECO:0000313" key="9">
    <source>
        <dbReference type="EMBL" id="ERL85336.1"/>
    </source>
</evidence>
<keyword evidence="4" id="KW-0245">EGF-like domain</keyword>
<keyword evidence="2 4" id="KW-1015">Disulfide bond</keyword>
<keyword evidence="1" id="KW-0677">Repeat</keyword>
<dbReference type="SUPFAM" id="SSF57567">
    <property type="entry name" value="Serine protease inhibitors"/>
    <property type="match status" value="1"/>
</dbReference>
<dbReference type="SMART" id="SM00216">
    <property type="entry name" value="VWD"/>
    <property type="match status" value="2"/>
</dbReference>
<keyword evidence="6" id="KW-0732">Signal</keyword>
<dbReference type="EMBL" id="KB631679">
    <property type="protein sequence ID" value="ERL85336.1"/>
    <property type="molecule type" value="Genomic_DNA"/>
</dbReference>
<evidence type="ECO:0000256" key="3">
    <source>
        <dbReference type="ARBA" id="ARBA00023180"/>
    </source>
</evidence>
<dbReference type="PROSITE" id="PS51233">
    <property type="entry name" value="VWFD"/>
    <property type="match status" value="2"/>
</dbReference>
<dbReference type="Pfam" id="PF01826">
    <property type="entry name" value="TIL"/>
    <property type="match status" value="1"/>
</dbReference>
<dbReference type="PANTHER" id="PTHR11339:SF386">
    <property type="entry name" value="HEMOLECTIN, ISOFORM A"/>
    <property type="match status" value="1"/>
</dbReference>
<dbReference type="SMART" id="SM00181">
    <property type="entry name" value="EGF"/>
    <property type="match status" value="2"/>
</dbReference>
<evidence type="ECO:0000256" key="4">
    <source>
        <dbReference type="PROSITE-ProRule" id="PRU00076"/>
    </source>
</evidence>
<dbReference type="CDD" id="cd19941">
    <property type="entry name" value="TIL"/>
    <property type="match status" value="1"/>
</dbReference>
<dbReference type="GO" id="GO:0031012">
    <property type="term" value="C:extracellular matrix"/>
    <property type="evidence" value="ECO:0007669"/>
    <property type="project" value="TreeGrafter"/>
</dbReference>
<proteinExistence type="predicted"/>
<feature type="domain" description="VWFD" evidence="8">
    <location>
        <begin position="851"/>
        <end position="1033"/>
    </location>
</feature>
<evidence type="ECO:0000313" key="10">
    <source>
        <dbReference type="Proteomes" id="UP000030742"/>
    </source>
</evidence>
<evidence type="ECO:0000259" key="7">
    <source>
        <dbReference type="PROSITE" id="PS50026"/>
    </source>
</evidence>
<feature type="disulfide bond" evidence="4">
    <location>
        <begin position="220"/>
        <end position="229"/>
    </location>
</feature>
<feature type="signal peptide" evidence="6">
    <location>
        <begin position="1"/>
        <end position="23"/>
    </location>
</feature>
<dbReference type="InterPro" id="IPR050780">
    <property type="entry name" value="Mucin_vWF_Thrombospondin_sf"/>
</dbReference>
<evidence type="ECO:0000256" key="6">
    <source>
        <dbReference type="SAM" id="SignalP"/>
    </source>
</evidence>
<evidence type="ECO:0000259" key="8">
    <source>
        <dbReference type="PROSITE" id="PS51233"/>
    </source>
</evidence>
<dbReference type="AlphaFoldDB" id="U4U441"/>
<dbReference type="Gene3D" id="2.10.25.10">
    <property type="entry name" value="Laminin"/>
    <property type="match status" value="3"/>
</dbReference>
<dbReference type="STRING" id="77166.U4U441"/>
<dbReference type="InterPro" id="IPR002919">
    <property type="entry name" value="TIL_dom"/>
</dbReference>
<feature type="disulfide bond" evidence="4">
    <location>
        <begin position="316"/>
        <end position="325"/>
    </location>
</feature>
<accession>U4U441</accession>
<organism evidence="9 10">
    <name type="scientific">Dendroctonus ponderosae</name>
    <name type="common">Mountain pine beetle</name>
    <dbReference type="NCBI Taxonomy" id="77166"/>
    <lineage>
        <taxon>Eukaryota</taxon>
        <taxon>Metazoa</taxon>
        <taxon>Ecdysozoa</taxon>
        <taxon>Arthropoda</taxon>
        <taxon>Hexapoda</taxon>
        <taxon>Insecta</taxon>
        <taxon>Pterygota</taxon>
        <taxon>Neoptera</taxon>
        <taxon>Endopterygota</taxon>
        <taxon>Coleoptera</taxon>
        <taxon>Polyphaga</taxon>
        <taxon>Cucujiformia</taxon>
        <taxon>Curculionidae</taxon>
        <taxon>Scolytinae</taxon>
        <taxon>Dendroctonus</taxon>
    </lineage>
</organism>
<dbReference type="InterPro" id="IPR036084">
    <property type="entry name" value="Ser_inhib-like_sf"/>
</dbReference>
<dbReference type="InterPro" id="IPR000742">
    <property type="entry name" value="EGF"/>
</dbReference>
<dbReference type="PROSITE" id="PS50026">
    <property type="entry name" value="EGF_3"/>
    <property type="match status" value="2"/>
</dbReference>
<gene>
    <name evidence="9" type="ORF">D910_02756</name>
</gene>
<dbReference type="InterPro" id="IPR001007">
    <property type="entry name" value="VWF_dom"/>
</dbReference>
<dbReference type="InterPro" id="IPR014853">
    <property type="entry name" value="VWF/SSPO/ZAN-like_Cys-rich_dom"/>
</dbReference>
<feature type="domain" description="EGF-like" evidence="7">
    <location>
        <begin position="199"/>
        <end position="230"/>
    </location>
</feature>
<dbReference type="SUPFAM" id="SSF57196">
    <property type="entry name" value="EGF/Laminin"/>
    <property type="match status" value="1"/>
</dbReference>
<protein>
    <recommendedName>
        <fullName evidence="11">VWFD domain-containing protein</fullName>
    </recommendedName>
</protein>
<evidence type="ECO:0000256" key="2">
    <source>
        <dbReference type="ARBA" id="ARBA00023157"/>
    </source>
</evidence>
<dbReference type="PANTHER" id="PTHR11339">
    <property type="entry name" value="EXTRACELLULAR MATRIX GLYCOPROTEIN RELATED"/>
    <property type="match status" value="1"/>
</dbReference>
<dbReference type="Proteomes" id="UP000030742">
    <property type="component" value="Unassembled WGS sequence"/>
</dbReference>
<comment type="caution">
    <text evidence="4">Lacks conserved residue(s) required for the propagation of feature annotation.</text>
</comment>
<feature type="disulfide bond" evidence="4">
    <location>
        <begin position="298"/>
        <end position="308"/>
    </location>
</feature>
<feature type="compositionally biased region" description="Basic residues" evidence="5">
    <location>
        <begin position="117"/>
        <end position="128"/>
    </location>
</feature>
<dbReference type="GO" id="GO:0005615">
    <property type="term" value="C:extracellular space"/>
    <property type="evidence" value="ECO:0007669"/>
    <property type="project" value="TreeGrafter"/>
</dbReference>
<evidence type="ECO:0000256" key="1">
    <source>
        <dbReference type="ARBA" id="ARBA00022737"/>
    </source>
</evidence>
<keyword evidence="3" id="KW-0325">Glycoprotein</keyword>
<feature type="chain" id="PRO_5004655906" description="VWFD domain-containing protein" evidence="6">
    <location>
        <begin position="24"/>
        <end position="1080"/>
    </location>
</feature>
<feature type="region of interest" description="Disordered" evidence="5">
    <location>
        <begin position="109"/>
        <end position="128"/>
    </location>
</feature>